<feature type="repeat" description="ANK" evidence="3">
    <location>
        <begin position="73"/>
        <end position="105"/>
    </location>
</feature>
<reference evidence="4 5" key="1">
    <citation type="journal article" date="2014" name="Genome Biol. Evol.">
        <title>The secreted proteins of Achlya hypogyna and Thraustotheca clavata identify the ancestral oomycete secretome and reveal gene acquisitions by horizontal gene transfer.</title>
        <authorList>
            <person name="Misner I."/>
            <person name="Blouin N."/>
            <person name="Leonard G."/>
            <person name="Richards T.A."/>
            <person name="Lane C.E."/>
        </authorList>
    </citation>
    <scope>NUCLEOTIDE SEQUENCE [LARGE SCALE GENOMIC DNA]</scope>
    <source>
        <strain evidence="4 5">ATCC 34112</strain>
    </source>
</reference>
<evidence type="ECO:0000313" key="5">
    <source>
        <dbReference type="Proteomes" id="UP000243217"/>
    </source>
</evidence>
<accession>A0A1W0A9Y4</accession>
<sequence length="213" mass="23350">MVISNDEENIEMISKSFTVVDLSALIVVNSNDEIDQLVVAAFEGEITKIIASYDSFVGFLIKNDSLINSTNKYGESPLHTAASKGHKNIVELLVQGGANIESTVNNFVQPALTYSLSTVGHHFILPRLEALHKQFSFSSGQSGETPLHLAASKGHERVVSLLVNAGAFVDAPDKVPEYRFVDRLLLSAIANKHERVAENWCFNKVDSETSLYD</sequence>
<dbReference type="Proteomes" id="UP000243217">
    <property type="component" value="Unassembled WGS sequence"/>
</dbReference>
<dbReference type="InterPro" id="IPR050663">
    <property type="entry name" value="Ankyrin-SOCS_Box"/>
</dbReference>
<dbReference type="GO" id="GO:0045944">
    <property type="term" value="P:positive regulation of transcription by RNA polymerase II"/>
    <property type="evidence" value="ECO:0007669"/>
    <property type="project" value="TreeGrafter"/>
</dbReference>
<dbReference type="AlphaFoldDB" id="A0A1W0A9Y4"/>
<dbReference type="InterPro" id="IPR002110">
    <property type="entry name" value="Ankyrin_rpt"/>
</dbReference>
<dbReference type="PANTHER" id="PTHR24193">
    <property type="entry name" value="ANKYRIN REPEAT PROTEIN"/>
    <property type="match status" value="1"/>
</dbReference>
<dbReference type="SUPFAM" id="SSF48403">
    <property type="entry name" value="Ankyrin repeat"/>
    <property type="match status" value="1"/>
</dbReference>
<keyword evidence="2 3" id="KW-0040">ANK repeat</keyword>
<keyword evidence="5" id="KW-1185">Reference proteome</keyword>
<comment type="caution">
    <text evidence="4">The sequence shown here is derived from an EMBL/GenBank/DDBJ whole genome shotgun (WGS) entry which is preliminary data.</text>
</comment>
<evidence type="ECO:0000256" key="2">
    <source>
        <dbReference type="ARBA" id="ARBA00023043"/>
    </source>
</evidence>
<dbReference type="InterPro" id="IPR036770">
    <property type="entry name" value="Ankyrin_rpt-contain_sf"/>
</dbReference>
<proteinExistence type="predicted"/>
<dbReference type="OrthoDB" id="90295at2759"/>
<evidence type="ECO:0000256" key="3">
    <source>
        <dbReference type="PROSITE-ProRule" id="PRU00023"/>
    </source>
</evidence>
<dbReference type="PROSITE" id="PS50088">
    <property type="entry name" value="ANK_REPEAT"/>
    <property type="match status" value="2"/>
</dbReference>
<keyword evidence="1" id="KW-0677">Repeat</keyword>
<dbReference type="GO" id="GO:0005634">
    <property type="term" value="C:nucleus"/>
    <property type="evidence" value="ECO:0007669"/>
    <property type="project" value="TreeGrafter"/>
</dbReference>
<dbReference type="Pfam" id="PF12796">
    <property type="entry name" value="Ank_2"/>
    <property type="match status" value="1"/>
</dbReference>
<gene>
    <name evidence="4" type="ORF">THRCLA_00894</name>
</gene>
<dbReference type="STRING" id="74557.A0A1W0A9Y4"/>
<organism evidence="4 5">
    <name type="scientific">Thraustotheca clavata</name>
    <dbReference type="NCBI Taxonomy" id="74557"/>
    <lineage>
        <taxon>Eukaryota</taxon>
        <taxon>Sar</taxon>
        <taxon>Stramenopiles</taxon>
        <taxon>Oomycota</taxon>
        <taxon>Saprolegniomycetes</taxon>
        <taxon>Saprolegniales</taxon>
        <taxon>Achlyaceae</taxon>
        <taxon>Thraustotheca</taxon>
    </lineage>
</organism>
<name>A0A1W0A9Y4_9STRA</name>
<protein>
    <submittedName>
        <fullName evidence="4">Uncharacterized protein</fullName>
    </submittedName>
</protein>
<evidence type="ECO:0000256" key="1">
    <source>
        <dbReference type="ARBA" id="ARBA00022737"/>
    </source>
</evidence>
<dbReference type="SMART" id="SM00248">
    <property type="entry name" value="ANK"/>
    <property type="match status" value="2"/>
</dbReference>
<dbReference type="PROSITE" id="PS50297">
    <property type="entry name" value="ANK_REP_REGION"/>
    <property type="match status" value="2"/>
</dbReference>
<feature type="repeat" description="ANK" evidence="3">
    <location>
        <begin position="142"/>
        <end position="174"/>
    </location>
</feature>
<dbReference type="PANTHER" id="PTHR24193:SF121">
    <property type="entry name" value="ADA2A-CONTAINING COMPLEX COMPONENT 3, ISOFORM D"/>
    <property type="match status" value="1"/>
</dbReference>
<dbReference type="PRINTS" id="PR01415">
    <property type="entry name" value="ANKYRIN"/>
</dbReference>
<dbReference type="EMBL" id="JNBS01000278">
    <property type="protein sequence ID" value="OQS07096.1"/>
    <property type="molecule type" value="Genomic_DNA"/>
</dbReference>
<dbReference type="Gene3D" id="1.25.40.20">
    <property type="entry name" value="Ankyrin repeat-containing domain"/>
    <property type="match status" value="2"/>
</dbReference>
<dbReference type="GO" id="GO:0000976">
    <property type="term" value="F:transcription cis-regulatory region binding"/>
    <property type="evidence" value="ECO:0007669"/>
    <property type="project" value="TreeGrafter"/>
</dbReference>
<dbReference type="Pfam" id="PF00023">
    <property type="entry name" value="Ank"/>
    <property type="match status" value="1"/>
</dbReference>
<evidence type="ECO:0000313" key="4">
    <source>
        <dbReference type="EMBL" id="OQS07096.1"/>
    </source>
</evidence>